<dbReference type="GO" id="GO:0005506">
    <property type="term" value="F:iron ion binding"/>
    <property type="evidence" value="ECO:0007669"/>
    <property type="project" value="InterPro"/>
</dbReference>
<comment type="subcellular location">
    <subcellularLocation>
        <location evidence="2">Membrane</location>
        <topology evidence="2">Single-pass membrane protein</topology>
    </subcellularLocation>
</comment>
<dbReference type="CDD" id="cd11065">
    <property type="entry name" value="CYP64-like"/>
    <property type="match status" value="1"/>
</dbReference>
<reference evidence="15 16" key="1">
    <citation type="journal article" date="2024" name="J Genomics">
        <title>Draft genome sequencing and assembly of Favolaschia claudopus CIRM-BRFM 2984 isolated from oak limbs.</title>
        <authorList>
            <person name="Navarro D."/>
            <person name="Drula E."/>
            <person name="Chaduli D."/>
            <person name="Cazenave R."/>
            <person name="Ahrendt S."/>
            <person name="Wang J."/>
            <person name="Lipzen A."/>
            <person name="Daum C."/>
            <person name="Barry K."/>
            <person name="Grigoriev I.V."/>
            <person name="Favel A."/>
            <person name="Rosso M.N."/>
            <person name="Martin F."/>
        </authorList>
    </citation>
    <scope>NUCLEOTIDE SEQUENCE [LARGE SCALE GENOMIC DNA]</scope>
    <source>
        <strain evidence="15 16">CIRM-BRFM 2984</strain>
    </source>
</reference>
<dbReference type="GO" id="GO:0004497">
    <property type="term" value="F:monooxygenase activity"/>
    <property type="evidence" value="ECO:0007669"/>
    <property type="project" value="UniProtKB-KW"/>
</dbReference>
<name>A0AAW0E2F6_9AGAR</name>
<keyword evidence="6" id="KW-0812">Transmembrane</keyword>
<evidence type="ECO:0000256" key="3">
    <source>
        <dbReference type="ARBA" id="ARBA00005179"/>
    </source>
</evidence>
<evidence type="ECO:0000313" key="15">
    <source>
        <dbReference type="EMBL" id="KAK7057918.1"/>
    </source>
</evidence>
<keyword evidence="11" id="KW-0503">Monooxygenase</keyword>
<keyword evidence="9" id="KW-0560">Oxidoreductase</keyword>
<dbReference type="AlphaFoldDB" id="A0AAW0E2F6"/>
<keyword evidence="12" id="KW-0472">Membrane</keyword>
<dbReference type="InterPro" id="IPR002401">
    <property type="entry name" value="Cyt_P450_E_grp-I"/>
</dbReference>
<organism evidence="15 16">
    <name type="scientific">Favolaschia claudopus</name>
    <dbReference type="NCBI Taxonomy" id="2862362"/>
    <lineage>
        <taxon>Eukaryota</taxon>
        <taxon>Fungi</taxon>
        <taxon>Dikarya</taxon>
        <taxon>Basidiomycota</taxon>
        <taxon>Agaricomycotina</taxon>
        <taxon>Agaricomycetes</taxon>
        <taxon>Agaricomycetidae</taxon>
        <taxon>Agaricales</taxon>
        <taxon>Marasmiineae</taxon>
        <taxon>Mycenaceae</taxon>
        <taxon>Favolaschia</taxon>
    </lineage>
</organism>
<dbReference type="GO" id="GO:0016020">
    <property type="term" value="C:membrane"/>
    <property type="evidence" value="ECO:0007669"/>
    <property type="project" value="UniProtKB-SubCell"/>
</dbReference>
<dbReference type="EMBL" id="JAWWNJ010000004">
    <property type="protein sequence ID" value="KAK7057918.1"/>
    <property type="molecule type" value="Genomic_DNA"/>
</dbReference>
<dbReference type="PRINTS" id="PR00463">
    <property type="entry name" value="EP450I"/>
</dbReference>
<keyword evidence="5 14" id="KW-0349">Heme</keyword>
<comment type="caution">
    <text evidence="15">The sequence shown here is derived from an EMBL/GenBank/DDBJ whole genome shotgun (WGS) entry which is preliminary data.</text>
</comment>
<dbReference type="Proteomes" id="UP001362999">
    <property type="component" value="Unassembled WGS sequence"/>
</dbReference>
<evidence type="ECO:0000313" key="16">
    <source>
        <dbReference type="Proteomes" id="UP001362999"/>
    </source>
</evidence>
<dbReference type="PRINTS" id="PR00385">
    <property type="entry name" value="P450"/>
</dbReference>
<feature type="binding site" description="axial binding residue" evidence="14">
    <location>
        <position position="435"/>
    </location>
    <ligand>
        <name>heme</name>
        <dbReference type="ChEBI" id="CHEBI:30413"/>
    </ligand>
    <ligandPart>
        <name>Fe</name>
        <dbReference type="ChEBI" id="CHEBI:18248"/>
    </ligandPart>
</feature>
<keyword evidence="16" id="KW-1185">Reference proteome</keyword>
<evidence type="ECO:0000256" key="5">
    <source>
        <dbReference type="ARBA" id="ARBA00022617"/>
    </source>
</evidence>
<comment type="pathway">
    <text evidence="3">Secondary metabolite biosynthesis.</text>
</comment>
<evidence type="ECO:0000256" key="6">
    <source>
        <dbReference type="ARBA" id="ARBA00022692"/>
    </source>
</evidence>
<keyword evidence="8" id="KW-1133">Transmembrane helix</keyword>
<dbReference type="SUPFAM" id="SSF48264">
    <property type="entry name" value="Cytochrome P450"/>
    <property type="match status" value="1"/>
</dbReference>
<evidence type="ECO:0000256" key="14">
    <source>
        <dbReference type="PIRSR" id="PIRSR602401-1"/>
    </source>
</evidence>
<dbReference type="Pfam" id="PF00067">
    <property type="entry name" value="p450"/>
    <property type="match status" value="1"/>
</dbReference>
<evidence type="ECO:0000256" key="11">
    <source>
        <dbReference type="ARBA" id="ARBA00023033"/>
    </source>
</evidence>
<dbReference type="GO" id="GO:0016705">
    <property type="term" value="F:oxidoreductase activity, acting on paired donors, with incorporation or reduction of molecular oxygen"/>
    <property type="evidence" value="ECO:0007669"/>
    <property type="project" value="InterPro"/>
</dbReference>
<dbReference type="Gene3D" id="1.10.630.10">
    <property type="entry name" value="Cytochrome P450"/>
    <property type="match status" value="1"/>
</dbReference>
<keyword evidence="13" id="KW-0325">Glycoprotein</keyword>
<accession>A0AAW0E2F6</accession>
<comment type="similarity">
    <text evidence="4">Belongs to the cytochrome P450 family.</text>
</comment>
<dbReference type="InterPro" id="IPR001128">
    <property type="entry name" value="Cyt_P450"/>
</dbReference>
<comment type="cofactor">
    <cofactor evidence="1 14">
        <name>heme</name>
        <dbReference type="ChEBI" id="CHEBI:30413"/>
    </cofactor>
</comment>
<dbReference type="InterPro" id="IPR050364">
    <property type="entry name" value="Cytochrome_P450_fung"/>
</dbReference>
<evidence type="ECO:0000256" key="8">
    <source>
        <dbReference type="ARBA" id="ARBA00022989"/>
    </source>
</evidence>
<sequence>MNLLATELSVGLICFLVYRKLYTAWKDRGPPGPRGLPIIGNMLQIRKLPWITFTTWTREYGPIYRINIGGQNAIILGSTKVASDILDRRSGITGDRPQNIVTRILTGDLIFAFSQIGQTWRRMRKASHDALGPQIAKNYHSLQEREAIVLVDEMIQTPLQFNAHIKRASASIVMSIIYGIPIADSKDPIVMNITQFVDRALGAAAPGAFLVEYFTWMQYLPRWMSGWRRYAEFWYQQDSVMLTGLFSKAQTRREKGEDGPSVAAALMDSTEKDALTLVDSAWLSATLYAAGAETSAGQMEWFMISMLLHPEVQTAAQRQLDDVVGRGRMPTFADYDHLPYIRAIVKEVLRWRTVLPIGLPHRVSEDDWYEGFFIAKDSILIPNIWGMNHDPAIYGEDAEAFRPERHLTEDGILASAPKDTKDESHCSYGFGKRICVGRHVANRSLFIEMATILWIFNILPSKDHNGNPMLPDARPTRGDSLNLRPAPFQCEIVPRFENATEIVAQAKSMIV</sequence>
<evidence type="ECO:0000256" key="1">
    <source>
        <dbReference type="ARBA" id="ARBA00001971"/>
    </source>
</evidence>
<keyword evidence="10 14" id="KW-0408">Iron</keyword>
<dbReference type="GO" id="GO:0020037">
    <property type="term" value="F:heme binding"/>
    <property type="evidence" value="ECO:0007669"/>
    <property type="project" value="InterPro"/>
</dbReference>
<evidence type="ECO:0000256" key="13">
    <source>
        <dbReference type="ARBA" id="ARBA00023180"/>
    </source>
</evidence>
<evidence type="ECO:0000256" key="4">
    <source>
        <dbReference type="ARBA" id="ARBA00010617"/>
    </source>
</evidence>
<protein>
    <submittedName>
        <fullName evidence="15">Cytochrome P450</fullName>
    </submittedName>
</protein>
<evidence type="ECO:0000256" key="12">
    <source>
        <dbReference type="ARBA" id="ARBA00023136"/>
    </source>
</evidence>
<evidence type="ECO:0000256" key="7">
    <source>
        <dbReference type="ARBA" id="ARBA00022723"/>
    </source>
</evidence>
<evidence type="ECO:0000256" key="10">
    <source>
        <dbReference type="ARBA" id="ARBA00023004"/>
    </source>
</evidence>
<proteinExistence type="inferred from homology"/>
<dbReference type="PANTHER" id="PTHR46300:SF2">
    <property type="entry name" value="CYTOCHROME P450 MONOOXYGENASE ALNH-RELATED"/>
    <property type="match status" value="1"/>
</dbReference>
<dbReference type="InterPro" id="IPR036396">
    <property type="entry name" value="Cyt_P450_sf"/>
</dbReference>
<keyword evidence="7 14" id="KW-0479">Metal-binding</keyword>
<gene>
    <name evidence="15" type="ORF">R3P38DRAFT_2496923</name>
</gene>
<evidence type="ECO:0000256" key="2">
    <source>
        <dbReference type="ARBA" id="ARBA00004167"/>
    </source>
</evidence>
<dbReference type="PANTHER" id="PTHR46300">
    <property type="entry name" value="P450, PUTATIVE (EUROFUNG)-RELATED-RELATED"/>
    <property type="match status" value="1"/>
</dbReference>
<evidence type="ECO:0000256" key="9">
    <source>
        <dbReference type="ARBA" id="ARBA00023002"/>
    </source>
</evidence>